<sequence>MYNKLLMNCFKIKGEETPSQEKKIYDTFAR</sequence>
<gene>
    <name evidence="1" type="ORF">SAMN05216480_101644</name>
</gene>
<organism evidence="1 2">
    <name type="scientific">Pustulibacterium marinum</name>
    <dbReference type="NCBI Taxonomy" id="1224947"/>
    <lineage>
        <taxon>Bacteria</taxon>
        <taxon>Pseudomonadati</taxon>
        <taxon>Bacteroidota</taxon>
        <taxon>Flavobacteriia</taxon>
        <taxon>Flavobacteriales</taxon>
        <taxon>Flavobacteriaceae</taxon>
        <taxon>Pustulibacterium</taxon>
    </lineage>
</organism>
<protein>
    <submittedName>
        <fullName evidence="1">Uncharacterized protein</fullName>
    </submittedName>
</protein>
<accession>A0A1I7F572</accession>
<reference evidence="1 2" key="1">
    <citation type="submission" date="2016-10" db="EMBL/GenBank/DDBJ databases">
        <authorList>
            <person name="de Groot N.N."/>
        </authorList>
    </citation>
    <scope>NUCLEOTIDE SEQUENCE [LARGE SCALE GENOMIC DNA]</scope>
    <source>
        <strain evidence="1 2">CGMCC 1.12333</strain>
    </source>
</reference>
<proteinExistence type="predicted"/>
<dbReference type="STRING" id="1224947.SAMN05216480_101644"/>
<dbReference type="EMBL" id="FPBK01000001">
    <property type="protein sequence ID" value="SFU31332.1"/>
    <property type="molecule type" value="Genomic_DNA"/>
</dbReference>
<evidence type="ECO:0000313" key="2">
    <source>
        <dbReference type="Proteomes" id="UP000199138"/>
    </source>
</evidence>
<keyword evidence="2" id="KW-1185">Reference proteome</keyword>
<evidence type="ECO:0000313" key="1">
    <source>
        <dbReference type="EMBL" id="SFU31332.1"/>
    </source>
</evidence>
<name>A0A1I7F572_9FLAO</name>
<dbReference type="AlphaFoldDB" id="A0A1I7F572"/>
<dbReference type="Proteomes" id="UP000199138">
    <property type="component" value="Unassembled WGS sequence"/>
</dbReference>